<sequence length="390" mass="41469">MTMTIEYEDAPESRLLRTFCLAGIGLAVSTMAAAAEECTAPCLDTAFTLELQGDWIFDATPPPSTSSTLEPTLSVDLLFRATDALSFVGSITAENISEAPDEDGFVSDGPGAFLGEIYGQYEADPFSFRLGKFDPDFSLASAALSDLYGTDIVSDYDAEERWGVQATVPFEAASLSHAVTVNVFTTDRTILNRSIGTQRPRLTLADGGAGNVEGIGSAGIFYDFCSGAEATSCFEDGDAGGRFGLRYQKAGAQTEEQIEDEIVPEDEIGYLGAVNKRFALSDAVDLVLLGEVAYFRNFESAPEDALFSTGTAAIETGPLTYTATYTNRKTEVFGEPDATDELIALGVIYRPAGSAFGTGASWVLDAGLSFLSTADGEEENRLGLRASLEF</sequence>
<comment type="caution">
    <text evidence="1">The sequence shown here is derived from an EMBL/GenBank/DDBJ whole genome shotgun (WGS) entry which is preliminary data.</text>
</comment>
<dbReference type="EMBL" id="JAOVQO010000002">
    <property type="protein sequence ID" value="MCU9846797.1"/>
    <property type="molecule type" value="Genomic_DNA"/>
</dbReference>
<reference evidence="1 2" key="1">
    <citation type="submission" date="2022-10" db="EMBL/GenBank/DDBJ databases">
        <title>Defluviimonas sp. nov., isolated from ocean surface sediments.</title>
        <authorList>
            <person name="He W."/>
            <person name="Wang L."/>
            <person name="Zhang D.-F."/>
        </authorList>
    </citation>
    <scope>NUCLEOTIDE SEQUENCE [LARGE SCALE GENOMIC DNA]</scope>
    <source>
        <strain evidence="1 2">WL0024</strain>
    </source>
</reference>
<gene>
    <name evidence="1" type="ORF">OEZ60_02160</name>
</gene>
<proteinExistence type="predicted"/>
<evidence type="ECO:0008006" key="3">
    <source>
        <dbReference type="Google" id="ProtNLM"/>
    </source>
</evidence>
<name>A0ABT2WYN6_9RHOB</name>
<keyword evidence="2" id="KW-1185">Reference proteome</keyword>
<dbReference type="RefSeq" id="WP_263332770.1">
    <property type="nucleotide sequence ID" value="NZ_JAOVQO010000002.1"/>
</dbReference>
<protein>
    <recommendedName>
        <fullName evidence="3">Porin</fullName>
    </recommendedName>
</protein>
<evidence type="ECO:0000313" key="1">
    <source>
        <dbReference type="EMBL" id="MCU9846797.1"/>
    </source>
</evidence>
<organism evidence="1 2">
    <name type="scientific">Albidovulum salinarum</name>
    <dbReference type="NCBI Taxonomy" id="2984153"/>
    <lineage>
        <taxon>Bacteria</taxon>
        <taxon>Pseudomonadati</taxon>
        <taxon>Pseudomonadota</taxon>
        <taxon>Alphaproteobacteria</taxon>
        <taxon>Rhodobacterales</taxon>
        <taxon>Paracoccaceae</taxon>
        <taxon>Albidovulum</taxon>
    </lineage>
</organism>
<accession>A0ABT2WYN6</accession>
<evidence type="ECO:0000313" key="2">
    <source>
        <dbReference type="Proteomes" id="UP001209535"/>
    </source>
</evidence>
<dbReference type="Proteomes" id="UP001209535">
    <property type="component" value="Unassembled WGS sequence"/>
</dbReference>